<organism evidence="1 2">
    <name type="scientific">Psophocarpus tetragonolobus</name>
    <name type="common">Winged bean</name>
    <name type="synonym">Dolichos tetragonolobus</name>
    <dbReference type="NCBI Taxonomy" id="3891"/>
    <lineage>
        <taxon>Eukaryota</taxon>
        <taxon>Viridiplantae</taxon>
        <taxon>Streptophyta</taxon>
        <taxon>Embryophyta</taxon>
        <taxon>Tracheophyta</taxon>
        <taxon>Spermatophyta</taxon>
        <taxon>Magnoliopsida</taxon>
        <taxon>eudicotyledons</taxon>
        <taxon>Gunneridae</taxon>
        <taxon>Pentapetalae</taxon>
        <taxon>rosids</taxon>
        <taxon>fabids</taxon>
        <taxon>Fabales</taxon>
        <taxon>Fabaceae</taxon>
        <taxon>Papilionoideae</taxon>
        <taxon>50 kb inversion clade</taxon>
        <taxon>NPAAA clade</taxon>
        <taxon>indigoferoid/millettioid clade</taxon>
        <taxon>Phaseoleae</taxon>
        <taxon>Psophocarpus</taxon>
    </lineage>
</organism>
<gene>
    <name evidence="1" type="ORF">VNO78_28644</name>
</gene>
<name>A0AAN9WYQ2_PSOTE</name>
<keyword evidence="2" id="KW-1185">Reference proteome</keyword>
<accession>A0AAN9WYQ2</accession>
<dbReference type="AlphaFoldDB" id="A0AAN9WYQ2"/>
<evidence type="ECO:0000313" key="1">
    <source>
        <dbReference type="EMBL" id="KAK7382979.1"/>
    </source>
</evidence>
<evidence type="ECO:0000313" key="2">
    <source>
        <dbReference type="Proteomes" id="UP001386955"/>
    </source>
</evidence>
<proteinExistence type="predicted"/>
<sequence>MNSKPLFPVYPLVCPMKMEGNRFRVWLSIEFFARFLGPVPKVKPLAWDELHFLFYYTFFLLRAICMLPHASDVLYTDLIYGTAHTIRGIIFLGTMLIIRQMTPNVIICPEIALATTYGSDKEINVINQSLLTSIKVVARGIPESCFSLCLISAQLRSGPNTLSYCTNFACDM</sequence>
<protein>
    <submittedName>
        <fullName evidence="1">Uncharacterized protein</fullName>
    </submittedName>
</protein>
<comment type="caution">
    <text evidence="1">The sequence shown here is derived from an EMBL/GenBank/DDBJ whole genome shotgun (WGS) entry which is preliminary data.</text>
</comment>
<dbReference type="Proteomes" id="UP001386955">
    <property type="component" value="Unassembled WGS sequence"/>
</dbReference>
<reference evidence="1 2" key="1">
    <citation type="submission" date="2024-01" db="EMBL/GenBank/DDBJ databases">
        <title>The genomes of 5 underutilized Papilionoideae crops provide insights into root nodulation and disease resistanc.</title>
        <authorList>
            <person name="Jiang F."/>
        </authorList>
    </citation>
    <scope>NUCLEOTIDE SEQUENCE [LARGE SCALE GENOMIC DNA]</scope>
    <source>
        <strain evidence="1">DUOXIRENSHENG_FW03</strain>
        <tissue evidence="1">Leaves</tissue>
    </source>
</reference>
<dbReference type="EMBL" id="JAYMYS010000008">
    <property type="protein sequence ID" value="KAK7382979.1"/>
    <property type="molecule type" value="Genomic_DNA"/>
</dbReference>